<name>A0A194X695_MOLSC</name>
<dbReference type="RefSeq" id="XP_018070060.1">
    <property type="nucleotide sequence ID" value="XM_018221179.1"/>
</dbReference>
<protein>
    <submittedName>
        <fullName evidence="2">Uncharacterized protein</fullName>
    </submittedName>
</protein>
<proteinExistence type="predicted"/>
<dbReference type="OrthoDB" id="3558968at2759"/>
<accession>A0A194X695</accession>
<evidence type="ECO:0000313" key="2">
    <source>
        <dbReference type="EMBL" id="KUJ15705.1"/>
    </source>
</evidence>
<reference evidence="2 3" key="1">
    <citation type="submission" date="2015-10" db="EMBL/GenBank/DDBJ databases">
        <title>Full genome of DAOMC 229536 Phialocephala scopiformis, a fungal endophyte of spruce producing the potent anti-insectan compound rugulosin.</title>
        <authorList>
            <consortium name="DOE Joint Genome Institute"/>
            <person name="Walker A.K."/>
            <person name="Frasz S.L."/>
            <person name="Seifert K.A."/>
            <person name="Miller J.D."/>
            <person name="Mondo S.J."/>
            <person name="Labutti K."/>
            <person name="Lipzen A."/>
            <person name="Dockter R."/>
            <person name="Kennedy M."/>
            <person name="Grigoriev I.V."/>
            <person name="Spatafora J.W."/>
        </authorList>
    </citation>
    <scope>NUCLEOTIDE SEQUENCE [LARGE SCALE GENOMIC DNA]</scope>
    <source>
        <strain evidence="2 3">CBS 120377</strain>
    </source>
</reference>
<sequence length="102" mass="12341">MEDFWSYIFFTNKAHIDPSAQQAPGILRELRTRYDDENIVERGERKGVKFYVAVWVTWFDKAEKLEFYNNEEEHEEQPPMPTKPRRRPTTKTPEEYQARLTD</sequence>
<dbReference type="Proteomes" id="UP000070700">
    <property type="component" value="Unassembled WGS sequence"/>
</dbReference>
<dbReference type="AlphaFoldDB" id="A0A194X695"/>
<dbReference type="InParanoid" id="A0A194X695"/>
<gene>
    <name evidence="2" type="ORF">LY89DRAFT_749703</name>
</gene>
<organism evidence="2 3">
    <name type="scientific">Mollisia scopiformis</name>
    <name type="common">Conifer needle endophyte fungus</name>
    <name type="synonym">Phialocephala scopiformis</name>
    <dbReference type="NCBI Taxonomy" id="149040"/>
    <lineage>
        <taxon>Eukaryota</taxon>
        <taxon>Fungi</taxon>
        <taxon>Dikarya</taxon>
        <taxon>Ascomycota</taxon>
        <taxon>Pezizomycotina</taxon>
        <taxon>Leotiomycetes</taxon>
        <taxon>Helotiales</taxon>
        <taxon>Mollisiaceae</taxon>
        <taxon>Mollisia</taxon>
    </lineage>
</organism>
<dbReference type="KEGG" id="psco:LY89DRAFT_749703"/>
<keyword evidence="3" id="KW-1185">Reference proteome</keyword>
<feature type="compositionally biased region" description="Basic and acidic residues" evidence="1">
    <location>
        <begin position="92"/>
        <end position="102"/>
    </location>
</feature>
<feature type="region of interest" description="Disordered" evidence="1">
    <location>
        <begin position="69"/>
        <end position="102"/>
    </location>
</feature>
<dbReference type="EMBL" id="KQ947417">
    <property type="protein sequence ID" value="KUJ15705.1"/>
    <property type="molecule type" value="Genomic_DNA"/>
</dbReference>
<evidence type="ECO:0000313" key="3">
    <source>
        <dbReference type="Proteomes" id="UP000070700"/>
    </source>
</evidence>
<dbReference type="GeneID" id="28830905"/>
<evidence type="ECO:0000256" key="1">
    <source>
        <dbReference type="SAM" id="MobiDB-lite"/>
    </source>
</evidence>